<feature type="non-terminal residue" evidence="2">
    <location>
        <position position="1"/>
    </location>
</feature>
<dbReference type="Gene3D" id="1.10.530.10">
    <property type="match status" value="1"/>
</dbReference>
<dbReference type="PROSITE" id="PS51782">
    <property type="entry name" value="LYSM"/>
    <property type="match status" value="1"/>
</dbReference>
<name>A0A382YDG5_9ZZZZ</name>
<dbReference type="PROSITE" id="PS00922">
    <property type="entry name" value="TRANSGLYCOSYLASE"/>
    <property type="match status" value="1"/>
</dbReference>
<dbReference type="InterPro" id="IPR000189">
    <property type="entry name" value="Transglyc_AS"/>
</dbReference>
<dbReference type="GO" id="GO:0000270">
    <property type="term" value="P:peptidoglycan metabolic process"/>
    <property type="evidence" value="ECO:0007669"/>
    <property type="project" value="InterPro"/>
</dbReference>
<dbReference type="PANTHER" id="PTHR37423:SF2">
    <property type="entry name" value="MEMBRANE-BOUND LYTIC MUREIN TRANSGLYCOSYLASE C"/>
    <property type="match status" value="1"/>
</dbReference>
<dbReference type="SUPFAM" id="SSF53955">
    <property type="entry name" value="Lysozyme-like"/>
    <property type="match status" value="1"/>
</dbReference>
<dbReference type="GO" id="GO:0008933">
    <property type="term" value="F:peptidoglycan lytic transglycosylase activity"/>
    <property type="evidence" value="ECO:0007669"/>
    <property type="project" value="InterPro"/>
</dbReference>
<dbReference type="CDD" id="cd16894">
    <property type="entry name" value="MltD-like"/>
    <property type="match status" value="1"/>
</dbReference>
<dbReference type="EMBL" id="UINC01174913">
    <property type="protein sequence ID" value="SVD81274.1"/>
    <property type="molecule type" value="Genomic_DNA"/>
</dbReference>
<dbReference type="AlphaFoldDB" id="A0A382YDG5"/>
<proteinExistence type="predicted"/>
<sequence>TKGRRQFEIWLDRLDVYGPMISKILDDCNIPPEILYLAMIESGLNPKASSKAAANGMWQFMYSTGKQYGLNRNWYVDERRDPEKATRAACAYLTDLYNEFDNWYLALAAYNAGEGRIRRATKLHQTYDFWQLHSLPRETRNYMPYFLAASIIAKNPHKYGFYVKEKQKKPFSYDLVTIEKSADLTVLARAANTSFKIIQSLNPELRQSATPTESYLLKIPKGNKNLFIKNYNALPENERFAPQFVSHKVRNGESLWTIARKYRI</sequence>
<reference evidence="2" key="1">
    <citation type="submission" date="2018-05" db="EMBL/GenBank/DDBJ databases">
        <authorList>
            <person name="Lanie J.A."/>
            <person name="Ng W.-L."/>
            <person name="Kazmierczak K.M."/>
            <person name="Andrzejewski T.M."/>
            <person name="Davidsen T.M."/>
            <person name="Wayne K.J."/>
            <person name="Tettelin H."/>
            <person name="Glass J.I."/>
            <person name="Rusch D."/>
            <person name="Podicherti R."/>
            <person name="Tsui H.-C.T."/>
            <person name="Winkler M.E."/>
        </authorList>
    </citation>
    <scope>NUCLEOTIDE SEQUENCE</scope>
</reference>
<accession>A0A382YDG5</accession>
<evidence type="ECO:0000313" key="2">
    <source>
        <dbReference type="EMBL" id="SVD81274.1"/>
    </source>
</evidence>
<dbReference type="InterPro" id="IPR023346">
    <property type="entry name" value="Lysozyme-like_dom_sf"/>
</dbReference>
<dbReference type="Pfam" id="PF01464">
    <property type="entry name" value="SLT"/>
    <property type="match status" value="1"/>
</dbReference>
<dbReference type="GO" id="GO:0016020">
    <property type="term" value="C:membrane"/>
    <property type="evidence" value="ECO:0007669"/>
    <property type="project" value="InterPro"/>
</dbReference>
<dbReference type="Pfam" id="PF01476">
    <property type="entry name" value="LysM"/>
    <property type="match status" value="1"/>
</dbReference>
<dbReference type="InterPro" id="IPR018392">
    <property type="entry name" value="LysM"/>
</dbReference>
<dbReference type="PANTHER" id="PTHR37423">
    <property type="entry name" value="SOLUBLE LYTIC MUREIN TRANSGLYCOSYLASE-RELATED"/>
    <property type="match status" value="1"/>
</dbReference>
<protein>
    <recommendedName>
        <fullName evidence="1">LysM domain-containing protein</fullName>
    </recommendedName>
</protein>
<organism evidence="2">
    <name type="scientific">marine metagenome</name>
    <dbReference type="NCBI Taxonomy" id="408172"/>
    <lineage>
        <taxon>unclassified sequences</taxon>
        <taxon>metagenomes</taxon>
        <taxon>ecological metagenomes</taxon>
    </lineage>
</organism>
<feature type="domain" description="LysM" evidence="1">
    <location>
        <begin position="245"/>
        <end position="264"/>
    </location>
</feature>
<dbReference type="InterPro" id="IPR008258">
    <property type="entry name" value="Transglycosylase_SLT_dom_1"/>
</dbReference>
<feature type="non-terminal residue" evidence="2">
    <location>
        <position position="264"/>
    </location>
</feature>
<gene>
    <name evidence="2" type="ORF">METZ01_LOCUS434128</name>
</gene>
<dbReference type="CDD" id="cd00118">
    <property type="entry name" value="LysM"/>
    <property type="match status" value="1"/>
</dbReference>
<evidence type="ECO:0000259" key="1">
    <source>
        <dbReference type="PROSITE" id="PS51782"/>
    </source>
</evidence>